<dbReference type="SUPFAM" id="SSF51344">
    <property type="entry name" value="Epsilon subunit of F1F0-ATP synthase N-terminal domain"/>
    <property type="match status" value="1"/>
</dbReference>
<evidence type="ECO:0000256" key="6">
    <source>
        <dbReference type="ARBA" id="ARBA00023196"/>
    </source>
</evidence>
<keyword evidence="8" id="KW-1003">Cell membrane</keyword>
<dbReference type="InterPro" id="IPR020547">
    <property type="entry name" value="ATP_synth_F1_esu_C"/>
</dbReference>
<feature type="domain" description="ATP synthase epsilon subunit C-terminal" evidence="10">
    <location>
        <begin position="90"/>
        <end position="128"/>
    </location>
</feature>
<dbReference type="HAMAP" id="MF_00530">
    <property type="entry name" value="ATP_synth_epsil_bac"/>
    <property type="match status" value="1"/>
</dbReference>
<keyword evidence="6 8" id="KW-0139">CF(1)</keyword>
<dbReference type="Pfam" id="PF02823">
    <property type="entry name" value="ATP-synt_DE_N"/>
    <property type="match status" value="1"/>
</dbReference>
<dbReference type="Gene3D" id="2.60.15.10">
    <property type="entry name" value="F0F1 ATP synthase delta/epsilon subunit, N-terminal"/>
    <property type="match status" value="1"/>
</dbReference>
<keyword evidence="4 8" id="KW-0406">Ion transport</keyword>
<dbReference type="GO" id="GO:0045259">
    <property type="term" value="C:proton-transporting ATP synthase complex"/>
    <property type="evidence" value="ECO:0007669"/>
    <property type="project" value="UniProtKB-KW"/>
</dbReference>
<dbReference type="CDD" id="cd12152">
    <property type="entry name" value="F1-ATPase_delta"/>
    <property type="match status" value="1"/>
</dbReference>
<comment type="subunit">
    <text evidence="8 9">F-type ATPases have 2 components, CF(1) - the catalytic core - and CF(0) - the membrane proton channel. CF(1) has five subunits: alpha(3), beta(3), gamma(1), delta(1), epsilon(1). CF(0) has three main subunits: a, b and c.</text>
</comment>
<keyword evidence="5 8" id="KW-0472">Membrane</keyword>
<dbReference type="SUPFAM" id="SSF46604">
    <property type="entry name" value="Epsilon subunit of F1F0-ATP synthase C-terminal domain"/>
    <property type="match status" value="1"/>
</dbReference>
<keyword evidence="13" id="KW-1185">Reference proteome</keyword>
<dbReference type="GO" id="GO:0046933">
    <property type="term" value="F:proton-transporting ATP synthase activity, rotational mechanism"/>
    <property type="evidence" value="ECO:0007669"/>
    <property type="project" value="UniProtKB-UniRule"/>
</dbReference>
<evidence type="ECO:0000256" key="2">
    <source>
        <dbReference type="ARBA" id="ARBA00005712"/>
    </source>
</evidence>
<comment type="similarity">
    <text evidence="2 8 9">Belongs to the ATPase epsilon chain family.</text>
</comment>
<evidence type="ECO:0000256" key="3">
    <source>
        <dbReference type="ARBA" id="ARBA00022448"/>
    </source>
</evidence>
<evidence type="ECO:0000313" key="13">
    <source>
        <dbReference type="Proteomes" id="UP000298653"/>
    </source>
</evidence>
<dbReference type="GO" id="GO:0005524">
    <property type="term" value="F:ATP binding"/>
    <property type="evidence" value="ECO:0007669"/>
    <property type="project" value="UniProtKB-UniRule"/>
</dbReference>
<keyword evidence="3 8" id="KW-0813">Transport</keyword>
<dbReference type="PANTHER" id="PTHR13822:SF10">
    <property type="entry name" value="ATP SYNTHASE EPSILON CHAIN, CHLOROPLASTIC"/>
    <property type="match status" value="1"/>
</dbReference>
<accession>A0A4P8I8G7</accession>
<comment type="function">
    <text evidence="8">Produces ATP from ADP in the presence of a proton gradient across the membrane.</text>
</comment>
<dbReference type="GO" id="GO:0005886">
    <property type="term" value="C:plasma membrane"/>
    <property type="evidence" value="ECO:0007669"/>
    <property type="project" value="UniProtKB-SubCell"/>
</dbReference>
<dbReference type="Proteomes" id="UP000298653">
    <property type="component" value="Chromosome"/>
</dbReference>
<dbReference type="KEGG" id="arf:AR1Y2_0334"/>
<dbReference type="InterPro" id="IPR020546">
    <property type="entry name" value="ATP_synth_F1_dsu/esu_N"/>
</dbReference>
<dbReference type="RefSeq" id="WP_137327415.1">
    <property type="nucleotide sequence ID" value="NZ_CP040058.1"/>
</dbReference>
<dbReference type="EMBL" id="CP040058">
    <property type="protein sequence ID" value="QCP33788.1"/>
    <property type="molecule type" value="Genomic_DNA"/>
</dbReference>
<dbReference type="InterPro" id="IPR001469">
    <property type="entry name" value="ATP_synth_F1_dsu/esu"/>
</dbReference>
<protein>
    <recommendedName>
        <fullName evidence="8">ATP synthase epsilon chain</fullName>
    </recommendedName>
    <alternativeName>
        <fullName evidence="8">ATP synthase F1 sector epsilon subunit</fullName>
    </alternativeName>
    <alternativeName>
        <fullName evidence="8">F-ATPase epsilon subunit</fullName>
    </alternativeName>
</protein>
<comment type="subcellular location">
    <subcellularLocation>
        <location evidence="1 8">Cell membrane</location>
        <topology evidence="1 8">Peripheral membrane protein</topology>
    </subcellularLocation>
</comment>
<dbReference type="InterPro" id="IPR036794">
    <property type="entry name" value="ATP_F1_dsu/esu_C_sf"/>
</dbReference>
<reference evidence="12 13" key="1">
    <citation type="submission" date="2019-05" db="EMBL/GenBank/DDBJ databases">
        <title>Complete genome sequencing of Anaerostipes rhamnosivorans.</title>
        <authorList>
            <person name="Bui T.P.N."/>
            <person name="de Vos W.M."/>
        </authorList>
    </citation>
    <scope>NUCLEOTIDE SEQUENCE [LARGE SCALE GENOMIC DNA]</scope>
    <source>
        <strain evidence="12 13">1y2</strain>
    </source>
</reference>
<evidence type="ECO:0000259" key="10">
    <source>
        <dbReference type="Pfam" id="PF00401"/>
    </source>
</evidence>
<feature type="domain" description="ATP synthase F1 complex delta/epsilon subunit N-terminal" evidence="11">
    <location>
        <begin position="6"/>
        <end position="85"/>
    </location>
</feature>
<evidence type="ECO:0000256" key="8">
    <source>
        <dbReference type="HAMAP-Rule" id="MF_00530"/>
    </source>
</evidence>
<dbReference type="OrthoDB" id="9804110at2"/>
<dbReference type="InterPro" id="IPR036771">
    <property type="entry name" value="ATPsynth_dsu/esu_N"/>
</dbReference>
<sequence>MAENLMKLEVTTPDRSFYTGEVRMAEFTTTEGNVGIYPKHIPMTMIVAPGILTITEADGTKKQAALMKGFVEITKEAVNILAEVAEWPGEIDVERMERAKRRAQERLKHKNDSDLHRAEMSLRRALVREELSKKN</sequence>
<organism evidence="12 13">
    <name type="scientific">Anaerostipes rhamnosivorans</name>
    <dbReference type="NCBI Taxonomy" id="1229621"/>
    <lineage>
        <taxon>Bacteria</taxon>
        <taxon>Bacillati</taxon>
        <taxon>Bacillota</taxon>
        <taxon>Clostridia</taxon>
        <taxon>Lachnospirales</taxon>
        <taxon>Lachnospiraceae</taxon>
        <taxon>Anaerostipes</taxon>
    </lineage>
</organism>
<evidence type="ECO:0000256" key="9">
    <source>
        <dbReference type="RuleBase" id="RU003656"/>
    </source>
</evidence>
<proteinExistence type="inferred from homology"/>
<keyword evidence="7 8" id="KW-0066">ATP synthesis</keyword>
<dbReference type="Gene3D" id="1.20.5.440">
    <property type="entry name" value="ATP synthase delta/epsilon subunit, C-terminal domain"/>
    <property type="match status" value="1"/>
</dbReference>
<evidence type="ECO:0000256" key="1">
    <source>
        <dbReference type="ARBA" id="ARBA00004202"/>
    </source>
</evidence>
<keyword evidence="8" id="KW-0375">Hydrogen ion transport</keyword>
<evidence type="ECO:0000259" key="11">
    <source>
        <dbReference type="Pfam" id="PF02823"/>
    </source>
</evidence>
<evidence type="ECO:0000256" key="4">
    <source>
        <dbReference type="ARBA" id="ARBA00023065"/>
    </source>
</evidence>
<dbReference type="Pfam" id="PF00401">
    <property type="entry name" value="ATP-synt_DE"/>
    <property type="match status" value="1"/>
</dbReference>
<dbReference type="PANTHER" id="PTHR13822">
    <property type="entry name" value="ATP SYNTHASE DELTA/EPSILON CHAIN"/>
    <property type="match status" value="1"/>
</dbReference>
<evidence type="ECO:0000256" key="7">
    <source>
        <dbReference type="ARBA" id="ARBA00023310"/>
    </source>
</evidence>
<dbReference type="NCBIfam" id="TIGR01216">
    <property type="entry name" value="ATP_synt_epsi"/>
    <property type="match status" value="1"/>
</dbReference>
<evidence type="ECO:0000313" key="12">
    <source>
        <dbReference type="EMBL" id="QCP33788.1"/>
    </source>
</evidence>
<gene>
    <name evidence="8" type="primary">atpC</name>
    <name evidence="12" type="ORF">AR1Y2_0334</name>
</gene>
<dbReference type="AlphaFoldDB" id="A0A4P8I8G7"/>
<name>A0A4P8I8G7_9FIRM</name>
<evidence type="ECO:0000256" key="5">
    <source>
        <dbReference type="ARBA" id="ARBA00023136"/>
    </source>
</evidence>